<evidence type="ECO:0000256" key="1">
    <source>
        <dbReference type="SAM" id="Coils"/>
    </source>
</evidence>
<sequence>MSTLGSRKMQVLEHEYVLLTLFHQSQSKLTRNILSEKTAETLHRDNDSMPPVPGASCLFMSSCPSQSLVAKERELGNLRKVDREDLRSENARLLNQLAKARNTVTTLRKQLEESNAARDRERLRAESLQNVARELQRRLEEECAKANVLQKTIANAISTSAGSKQADTNDSRAASIVQIQGVTARVVAMSLPAQADERAGADDEAEDVGHLEAALDEMLRDADASQGDFYDLVARLPLHCWACEWISPKPGVLQSCSLVPKIGAMGLLGSRLKALGAEVVLSVGSGSGLIEWLLSPRFPVVCVDYYYRPSATGDVDSWVLAPLHDDLRRSWNEDDTRLSFVKPGDDSALQKVLNSRRTAALFVWPQLDLTSLQSYALAVGSSLCGMVFVVGENCSPSPVAAAAAFNCDVGESEEVVSRRICMIVFNKFTAETVMITNAGMAFLRKLLPFFAGSLPHAALSADEFRHDGDLR</sequence>
<name>A0A812LRI8_SYMPI</name>
<protein>
    <submittedName>
        <fullName evidence="2">Uncharacterized protein</fullName>
    </submittedName>
</protein>
<dbReference type="Proteomes" id="UP000649617">
    <property type="component" value="Unassembled WGS sequence"/>
</dbReference>
<keyword evidence="1" id="KW-0175">Coiled coil</keyword>
<dbReference type="EMBL" id="CAJNIZ010006602">
    <property type="protein sequence ID" value="CAE7251311.1"/>
    <property type="molecule type" value="Genomic_DNA"/>
</dbReference>
<comment type="caution">
    <text evidence="2">The sequence shown here is derived from an EMBL/GenBank/DDBJ whole genome shotgun (WGS) entry which is preliminary data.</text>
</comment>
<dbReference type="AlphaFoldDB" id="A0A812LRI8"/>
<evidence type="ECO:0000313" key="2">
    <source>
        <dbReference type="EMBL" id="CAE7251311.1"/>
    </source>
</evidence>
<dbReference type="OrthoDB" id="6375980at2759"/>
<reference evidence="2" key="1">
    <citation type="submission" date="2021-02" db="EMBL/GenBank/DDBJ databases">
        <authorList>
            <person name="Dougan E. K."/>
            <person name="Rhodes N."/>
            <person name="Thang M."/>
            <person name="Chan C."/>
        </authorList>
    </citation>
    <scope>NUCLEOTIDE SEQUENCE</scope>
</reference>
<evidence type="ECO:0000313" key="3">
    <source>
        <dbReference type="Proteomes" id="UP000649617"/>
    </source>
</evidence>
<proteinExistence type="predicted"/>
<keyword evidence="3" id="KW-1185">Reference proteome</keyword>
<feature type="coiled-coil region" evidence="1">
    <location>
        <begin position="83"/>
        <end position="152"/>
    </location>
</feature>
<gene>
    <name evidence="2" type="ORF">SPIL2461_LOCUS4863</name>
</gene>
<organism evidence="2 3">
    <name type="scientific">Symbiodinium pilosum</name>
    <name type="common">Dinoflagellate</name>
    <dbReference type="NCBI Taxonomy" id="2952"/>
    <lineage>
        <taxon>Eukaryota</taxon>
        <taxon>Sar</taxon>
        <taxon>Alveolata</taxon>
        <taxon>Dinophyceae</taxon>
        <taxon>Suessiales</taxon>
        <taxon>Symbiodiniaceae</taxon>
        <taxon>Symbiodinium</taxon>
    </lineage>
</organism>
<accession>A0A812LRI8</accession>